<protein>
    <recommendedName>
        <fullName evidence="7">CWF19-like protein 2</fullName>
    </recommendedName>
</protein>
<evidence type="ECO:0000259" key="4">
    <source>
        <dbReference type="Pfam" id="PF04677"/>
    </source>
</evidence>
<feature type="region of interest" description="Disordered" evidence="2">
    <location>
        <begin position="277"/>
        <end position="339"/>
    </location>
</feature>
<dbReference type="OrthoDB" id="2113965at2759"/>
<feature type="compositionally biased region" description="Basic and acidic residues" evidence="2">
    <location>
        <begin position="298"/>
        <end position="321"/>
    </location>
</feature>
<dbReference type="Proteomes" id="UP000708148">
    <property type="component" value="Unassembled WGS sequence"/>
</dbReference>
<dbReference type="SUPFAM" id="SSF54197">
    <property type="entry name" value="HIT-like"/>
    <property type="match status" value="1"/>
</dbReference>
<reference evidence="5" key="1">
    <citation type="submission" date="2020-12" db="EMBL/GenBank/DDBJ databases">
        <authorList>
            <person name="Iha C."/>
        </authorList>
    </citation>
    <scope>NUCLEOTIDE SEQUENCE</scope>
</reference>
<evidence type="ECO:0000313" key="6">
    <source>
        <dbReference type="Proteomes" id="UP000708148"/>
    </source>
</evidence>
<name>A0A8S1JFJ3_9CHLO</name>
<comment type="similarity">
    <text evidence="1">Belongs to the CWF19 family.</text>
</comment>
<feature type="region of interest" description="Disordered" evidence="2">
    <location>
        <begin position="1"/>
        <end position="135"/>
    </location>
</feature>
<feature type="region of interest" description="Disordered" evidence="2">
    <location>
        <begin position="199"/>
        <end position="256"/>
    </location>
</feature>
<dbReference type="PANTHER" id="PTHR12072:SF5">
    <property type="entry name" value="CWF19-LIKE PROTEIN 2"/>
    <property type="match status" value="1"/>
</dbReference>
<comment type="caution">
    <text evidence="5">The sequence shown here is derived from an EMBL/GenBank/DDBJ whole genome shotgun (WGS) entry which is preliminary data.</text>
</comment>
<evidence type="ECO:0000256" key="2">
    <source>
        <dbReference type="SAM" id="MobiDB-lite"/>
    </source>
</evidence>
<dbReference type="Pfam" id="PF04676">
    <property type="entry name" value="CwfJ_C_2"/>
    <property type="match status" value="1"/>
</dbReference>
<evidence type="ECO:0000313" key="5">
    <source>
        <dbReference type="EMBL" id="CAD7702729.1"/>
    </source>
</evidence>
<dbReference type="GO" id="GO:0000398">
    <property type="term" value="P:mRNA splicing, via spliceosome"/>
    <property type="evidence" value="ECO:0007669"/>
    <property type="project" value="TreeGrafter"/>
</dbReference>
<dbReference type="InterPro" id="IPR040194">
    <property type="entry name" value="Cwf19-like"/>
</dbReference>
<sequence>MGDGKAKKEKKAKRHKKDRKSGKKEKKAHKHKRREELSTAGTPSSRDDASSPDAQPASGQIQEAPTEPASAAVGMQREDWMLRPRPRSRPPQREGGGTSEAERAVPQSAQVSETVKGGLVKGRAPTTSGALVGDGGASWKMKRLKRLQQQAKQEGKTLEELGLSRGIDVAKLLHDAMATPAAHALAHQQAARERTRALGGARDGGARGHGYMADVKSDASKMRKPQEGRSLSWRKPDGAARGGGRDRGGPILDPALARLAPSLNKFEDDGKFMERYKDEDQSQGEEDHQHNPQVAEQSYREQSPKPPQRTEAESTPERPSERLGSSGGGGGSLRAGTEATNRSAADLLRARLMGKRASAQQEGAAEGTARSDEPAVVQLPMVDAHGRAAPGAFGREAALRSSGKPSTKFGGDGKRERYFDDDDADLRTLVKRARHGDDGGDVDAAMARRIAGRKQFKAADMNADDEYDFDVGIDALEARGGGRRRREGGGEVDRQKRRQITDLKRLNAVEEGCVYCLSCPRRPKHLMVAMGNCAYLRLPERGRLVPGHCMIVPMEHTPSCRRCEDDAWTELRNFKKALLQMFHAKDQEVLFMETALRLDDYKRHAVVECVPVPPGTLAKAPMHFKAAIDTATSDWSQHHAKRIIETGRKGLHGSIPPNFPYFFVEFGLSNGYVHVVDDVSTFDAGFGRKVVAGLLRLPPEDVHGRNKGQARRTHDAWIADFQKHWGPFDWTKMLM</sequence>
<gene>
    <name evidence="5" type="ORF">OSTQU699_LOCUS8086</name>
</gene>
<feature type="compositionally biased region" description="Basic residues" evidence="2">
    <location>
        <begin position="7"/>
        <end position="33"/>
    </location>
</feature>
<dbReference type="Pfam" id="PF04677">
    <property type="entry name" value="CwfJ_C_1"/>
    <property type="match status" value="1"/>
</dbReference>
<dbReference type="InterPro" id="IPR036265">
    <property type="entry name" value="HIT-like_sf"/>
</dbReference>
<feature type="compositionally biased region" description="Basic and acidic residues" evidence="2">
    <location>
        <begin position="234"/>
        <end position="248"/>
    </location>
</feature>
<feature type="domain" description="Cwf19-like C-terminal" evidence="4">
    <location>
        <begin position="502"/>
        <end position="625"/>
    </location>
</feature>
<evidence type="ECO:0008006" key="7">
    <source>
        <dbReference type="Google" id="ProtNLM"/>
    </source>
</evidence>
<organism evidence="5 6">
    <name type="scientific">Ostreobium quekettii</name>
    <dbReference type="NCBI Taxonomy" id="121088"/>
    <lineage>
        <taxon>Eukaryota</taxon>
        <taxon>Viridiplantae</taxon>
        <taxon>Chlorophyta</taxon>
        <taxon>core chlorophytes</taxon>
        <taxon>Ulvophyceae</taxon>
        <taxon>TCBD clade</taxon>
        <taxon>Bryopsidales</taxon>
        <taxon>Ostreobineae</taxon>
        <taxon>Ostreobiaceae</taxon>
        <taxon>Ostreobium</taxon>
    </lineage>
</organism>
<dbReference type="InterPro" id="IPR006768">
    <property type="entry name" value="Cwf19-like_C_dom-1"/>
</dbReference>
<dbReference type="Gene3D" id="3.30.428.10">
    <property type="entry name" value="HIT-like"/>
    <property type="match status" value="1"/>
</dbReference>
<evidence type="ECO:0000259" key="3">
    <source>
        <dbReference type="Pfam" id="PF04676"/>
    </source>
</evidence>
<dbReference type="EMBL" id="CAJHUC010001928">
    <property type="protein sequence ID" value="CAD7702729.1"/>
    <property type="molecule type" value="Genomic_DNA"/>
</dbReference>
<dbReference type="InterPro" id="IPR006767">
    <property type="entry name" value="Cwf19-like_C_dom-2"/>
</dbReference>
<dbReference type="AlphaFoldDB" id="A0A8S1JFJ3"/>
<dbReference type="PANTHER" id="PTHR12072">
    <property type="entry name" value="CWF19, CELL CYCLE CONTROL PROTEIN"/>
    <property type="match status" value="1"/>
</dbReference>
<accession>A0A8S1JFJ3</accession>
<proteinExistence type="inferred from homology"/>
<keyword evidence="6" id="KW-1185">Reference proteome</keyword>
<evidence type="ECO:0000256" key="1">
    <source>
        <dbReference type="ARBA" id="ARBA00006795"/>
    </source>
</evidence>
<dbReference type="GO" id="GO:0071014">
    <property type="term" value="C:post-mRNA release spliceosomal complex"/>
    <property type="evidence" value="ECO:0007669"/>
    <property type="project" value="TreeGrafter"/>
</dbReference>
<feature type="domain" description="Cwf19-like protein C-terminal" evidence="3">
    <location>
        <begin position="635"/>
        <end position="731"/>
    </location>
</feature>
<feature type="compositionally biased region" description="Basic and acidic residues" evidence="2">
    <location>
        <begin position="277"/>
        <end position="290"/>
    </location>
</feature>
<feature type="compositionally biased region" description="Basic and acidic residues" evidence="2">
    <location>
        <begin position="215"/>
        <end position="227"/>
    </location>
</feature>